<dbReference type="EMBL" id="JAWUZT010000036">
    <property type="protein sequence ID" value="MDW8516983.1"/>
    <property type="molecule type" value="Genomic_DNA"/>
</dbReference>
<keyword evidence="1" id="KW-1133">Transmembrane helix</keyword>
<protein>
    <submittedName>
        <fullName evidence="2">Uncharacterized protein</fullName>
    </submittedName>
</protein>
<feature type="transmembrane region" description="Helical" evidence="1">
    <location>
        <begin position="36"/>
        <end position="54"/>
    </location>
</feature>
<dbReference type="Proteomes" id="UP001284771">
    <property type="component" value="Unassembled WGS sequence"/>
</dbReference>
<evidence type="ECO:0000256" key="1">
    <source>
        <dbReference type="SAM" id="Phobius"/>
    </source>
</evidence>
<dbReference type="GeneID" id="93681404"/>
<dbReference type="EMBL" id="JAEMWV010000002">
    <property type="protein sequence ID" value="MBN8250921.1"/>
    <property type="molecule type" value="Genomic_DNA"/>
</dbReference>
<evidence type="ECO:0000313" key="2">
    <source>
        <dbReference type="EMBL" id="MBN8250921.1"/>
    </source>
</evidence>
<proteinExistence type="predicted"/>
<organism evidence="2 4">
    <name type="scientific">Priestia flexa</name>
    <dbReference type="NCBI Taxonomy" id="86664"/>
    <lineage>
        <taxon>Bacteria</taxon>
        <taxon>Bacillati</taxon>
        <taxon>Bacillota</taxon>
        <taxon>Bacilli</taxon>
        <taxon>Bacillales</taxon>
        <taxon>Bacillaceae</taxon>
        <taxon>Priestia</taxon>
    </lineage>
</organism>
<evidence type="ECO:0000313" key="5">
    <source>
        <dbReference type="Proteomes" id="UP001284771"/>
    </source>
</evidence>
<keyword evidence="1" id="KW-0812">Transmembrane</keyword>
<dbReference type="AlphaFoldDB" id="A0A1N6RFH6"/>
<evidence type="ECO:0000313" key="4">
    <source>
        <dbReference type="Proteomes" id="UP000664578"/>
    </source>
</evidence>
<sequence>MEPFYIVLSIFLAAMLSYDIAKFVRGDRPDWKEGLVTFLVFIGFLAAMQMAFQIV</sequence>
<dbReference type="RefSeq" id="WP_165932531.1">
    <property type="nucleotide sequence ID" value="NZ_CANLXW010000040.1"/>
</dbReference>
<reference evidence="5" key="2">
    <citation type="submission" date="2023-07" db="EMBL/GenBank/DDBJ databases">
        <title>Draft genomic sequences of Priestia flexa CCM isolated from the soil of an abandoned mine contaminated by free cyanide in the high Andean zone of Tacna, Peru.</title>
        <authorList>
            <person name="Caceda Quiroz C.J."/>
            <person name="Maraza Chooque G.J."/>
            <person name="Fora Quispe G.L."/>
            <person name="Carpio Mamani M."/>
        </authorList>
    </citation>
    <scope>NUCLEOTIDE SEQUENCE [LARGE SCALE GENOMIC DNA]</scope>
    <source>
        <strain evidence="5">CCM</strain>
    </source>
</reference>
<comment type="caution">
    <text evidence="2">The sequence shown here is derived from an EMBL/GenBank/DDBJ whole genome shotgun (WGS) entry which is preliminary data.</text>
</comment>
<reference evidence="3" key="3">
    <citation type="submission" date="2024-05" db="EMBL/GenBank/DDBJ databases">
        <title>Draft genomic sequences of Priestia flexa CCM isolated from the soil of an abandoned mine contaminated by free cyanide in the high Andean zone of Tacna, Peru.</title>
        <authorList>
            <person name="Caceda Quiroz C.J."/>
            <person name="Maraza Chooque G.J."/>
            <person name="Fora Quispe G.L."/>
            <person name="Carpio Mamani M."/>
        </authorList>
    </citation>
    <scope>NUCLEOTIDE SEQUENCE</scope>
    <source>
        <strain evidence="3">CCM</strain>
    </source>
</reference>
<gene>
    <name evidence="2" type="ORF">JF537_04925</name>
    <name evidence="3" type="ORF">RIB56_12655</name>
</gene>
<keyword evidence="5" id="KW-1185">Reference proteome</keyword>
<accession>A0A1N6RFH6</accession>
<evidence type="ECO:0000313" key="3">
    <source>
        <dbReference type="EMBL" id="MDW8516983.1"/>
    </source>
</evidence>
<keyword evidence="1" id="KW-0472">Membrane</keyword>
<feature type="transmembrane region" description="Helical" evidence="1">
    <location>
        <begin position="6"/>
        <end position="24"/>
    </location>
</feature>
<name>A0A1N6RFH6_9BACI</name>
<reference evidence="2" key="1">
    <citation type="submission" date="2020-12" db="EMBL/GenBank/DDBJ databases">
        <title>PHA producing bacteria isolated from mangrove.</title>
        <authorList>
            <person name="Zheng W."/>
            <person name="Yu S."/>
            <person name="Huang Y."/>
        </authorList>
    </citation>
    <scope>NUCLEOTIDE SEQUENCE</scope>
    <source>
        <strain evidence="2">GN22-4</strain>
    </source>
</reference>
<dbReference type="Proteomes" id="UP000664578">
    <property type="component" value="Unassembled WGS sequence"/>
</dbReference>